<dbReference type="Gene3D" id="3.40.50.300">
    <property type="entry name" value="P-loop containing nucleotide triphosphate hydrolases"/>
    <property type="match status" value="2"/>
</dbReference>
<dbReference type="GO" id="GO:0003676">
    <property type="term" value="F:nucleic acid binding"/>
    <property type="evidence" value="ECO:0007669"/>
    <property type="project" value="InterPro"/>
</dbReference>
<organism evidence="11 12">
    <name type="scientific">Petromyzon marinus</name>
    <name type="common">Sea lamprey</name>
    <dbReference type="NCBI Taxonomy" id="7757"/>
    <lineage>
        <taxon>Eukaryota</taxon>
        <taxon>Metazoa</taxon>
        <taxon>Chordata</taxon>
        <taxon>Craniata</taxon>
        <taxon>Vertebrata</taxon>
        <taxon>Cyclostomata</taxon>
        <taxon>Hyperoartia</taxon>
        <taxon>Petromyzontiformes</taxon>
        <taxon>Petromyzontidae</taxon>
        <taxon>Petromyzon</taxon>
    </lineage>
</organism>
<name>A0AAJ7SM45_PETMA</name>
<keyword evidence="4 6" id="KW-0347">Helicase</keyword>
<sequence>VCLQAAFLLPVLTLLVRRGLQPNLEPWLQTPSALCVAPTRELITQIYLQALKFSHGTVVRSVVVYGGTSVVHQLQQLERGCHLLCGTPGRLLDVINRGRVSLSKVEFVILDEADRMLELGFEQDVRRILDSVPPREQRQTLMFSATFPTEIQKLAGDFLRADYLFVVVGRVGGACCDVRQSIERVGNFEKRERLLQLLGDFGLDRTLVFVETKRSADFLACLLCQSGFPTTSIHGDRQQREREEALSDFKSGRVSILVATSVAARGLDIDDVRHVVNYDLPGCVDDYVHRIGRTGRIGHCGSAVGFFDCGRDRDLARPLVRVLSDAGQDVPPWLEEEASGAVGTSFGGVGGTFTSRDVRRQGSGWMRPSSLHAMNSPPPPPAAAAAAAGGGGEEESWD</sequence>
<dbReference type="CDD" id="cd18787">
    <property type="entry name" value="SF2_C_DEAD"/>
    <property type="match status" value="1"/>
</dbReference>
<evidence type="ECO:0000256" key="6">
    <source>
        <dbReference type="RuleBase" id="RU000492"/>
    </source>
</evidence>
<dbReference type="InterPro" id="IPR011545">
    <property type="entry name" value="DEAD/DEAH_box_helicase_dom"/>
</dbReference>
<gene>
    <name evidence="12" type="primary">DDX4</name>
</gene>
<dbReference type="PANTHER" id="PTHR47958">
    <property type="entry name" value="ATP-DEPENDENT RNA HELICASE DBP3"/>
    <property type="match status" value="1"/>
</dbReference>
<evidence type="ECO:0000259" key="9">
    <source>
        <dbReference type="PROSITE" id="PS51192"/>
    </source>
</evidence>
<dbReference type="KEGG" id="pmrn:116937983"/>
<dbReference type="GO" id="GO:0005524">
    <property type="term" value="F:ATP binding"/>
    <property type="evidence" value="ECO:0007669"/>
    <property type="project" value="UniProtKB-KW"/>
</dbReference>
<dbReference type="SMART" id="SM00487">
    <property type="entry name" value="DEXDc"/>
    <property type="match status" value="1"/>
</dbReference>
<dbReference type="Proteomes" id="UP001318040">
    <property type="component" value="Unplaced"/>
</dbReference>
<evidence type="ECO:0000313" key="12">
    <source>
        <dbReference type="RefSeq" id="XP_032801033.1"/>
    </source>
</evidence>
<keyword evidence="5 6" id="KW-0067">ATP-binding</keyword>
<accession>A0AAJ7SM45</accession>
<reference evidence="12" key="1">
    <citation type="submission" date="2025-08" db="UniProtKB">
        <authorList>
            <consortium name="RefSeq"/>
        </authorList>
    </citation>
    <scope>IDENTIFICATION</scope>
    <source>
        <tissue evidence="12">Sperm</tissue>
    </source>
</reference>
<feature type="signal peptide" evidence="8">
    <location>
        <begin position="1"/>
        <end position="19"/>
    </location>
</feature>
<dbReference type="GO" id="GO:0003724">
    <property type="term" value="F:RNA helicase activity"/>
    <property type="evidence" value="ECO:0007669"/>
    <property type="project" value="UniProtKB-EC"/>
</dbReference>
<dbReference type="FunFam" id="3.40.50.300:FF:000008">
    <property type="entry name" value="ATP-dependent RNA helicase RhlB"/>
    <property type="match status" value="1"/>
</dbReference>
<dbReference type="SMART" id="SM00490">
    <property type="entry name" value="HELICc"/>
    <property type="match status" value="1"/>
</dbReference>
<dbReference type="PROSITE" id="PS00039">
    <property type="entry name" value="DEAD_ATP_HELICASE"/>
    <property type="match status" value="1"/>
</dbReference>
<dbReference type="InterPro" id="IPR001650">
    <property type="entry name" value="Helicase_C-like"/>
</dbReference>
<evidence type="ECO:0000256" key="4">
    <source>
        <dbReference type="ARBA" id="ARBA00022806"/>
    </source>
</evidence>
<dbReference type="EC" id="3.6.4.13" evidence="1"/>
<evidence type="ECO:0000313" key="11">
    <source>
        <dbReference type="Proteomes" id="UP001318040"/>
    </source>
</evidence>
<evidence type="ECO:0000256" key="1">
    <source>
        <dbReference type="ARBA" id="ARBA00012552"/>
    </source>
</evidence>
<evidence type="ECO:0000256" key="7">
    <source>
        <dbReference type="SAM" id="MobiDB-lite"/>
    </source>
</evidence>
<dbReference type="RefSeq" id="XP_032801033.1">
    <property type="nucleotide sequence ID" value="XM_032945142.1"/>
</dbReference>
<dbReference type="InterPro" id="IPR027417">
    <property type="entry name" value="P-loop_NTPase"/>
</dbReference>
<feature type="region of interest" description="Disordered" evidence="7">
    <location>
        <begin position="357"/>
        <end position="398"/>
    </location>
</feature>
<dbReference type="AlphaFoldDB" id="A0AAJ7SM45"/>
<protein>
    <recommendedName>
        <fullName evidence="1">RNA helicase</fullName>
        <ecNumber evidence="1">3.6.4.13</ecNumber>
    </recommendedName>
</protein>
<dbReference type="InterPro" id="IPR014001">
    <property type="entry name" value="Helicase_ATP-bd"/>
</dbReference>
<dbReference type="Pfam" id="PF00271">
    <property type="entry name" value="Helicase_C"/>
    <property type="match status" value="1"/>
</dbReference>
<feature type="chain" id="PRO_5042524210" description="RNA helicase" evidence="8">
    <location>
        <begin position="20"/>
        <end position="398"/>
    </location>
</feature>
<dbReference type="InterPro" id="IPR000629">
    <property type="entry name" value="RNA-helicase_DEAD-box_CS"/>
</dbReference>
<keyword evidence="11" id="KW-1185">Reference proteome</keyword>
<feature type="non-terminal residue" evidence="12">
    <location>
        <position position="1"/>
    </location>
</feature>
<feature type="domain" description="Helicase ATP-binding" evidence="9">
    <location>
        <begin position="1"/>
        <end position="165"/>
    </location>
</feature>
<feature type="domain" description="Helicase C-terminal" evidence="10">
    <location>
        <begin position="193"/>
        <end position="338"/>
    </location>
</feature>
<dbReference type="Pfam" id="PF00270">
    <property type="entry name" value="DEAD"/>
    <property type="match status" value="1"/>
</dbReference>
<dbReference type="PROSITE" id="PS51192">
    <property type="entry name" value="HELICASE_ATP_BIND_1"/>
    <property type="match status" value="1"/>
</dbReference>
<dbReference type="SUPFAM" id="SSF52540">
    <property type="entry name" value="P-loop containing nucleoside triphosphate hydrolases"/>
    <property type="match status" value="1"/>
</dbReference>
<evidence type="ECO:0000256" key="8">
    <source>
        <dbReference type="SAM" id="SignalP"/>
    </source>
</evidence>
<proteinExistence type="inferred from homology"/>
<dbReference type="GO" id="GO:0016787">
    <property type="term" value="F:hydrolase activity"/>
    <property type="evidence" value="ECO:0007669"/>
    <property type="project" value="UniProtKB-KW"/>
</dbReference>
<comment type="similarity">
    <text evidence="6">Belongs to the DEAD box helicase family.</text>
</comment>
<evidence type="ECO:0000259" key="10">
    <source>
        <dbReference type="PROSITE" id="PS51194"/>
    </source>
</evidence>
<evidence type="ECO:0000256" key="3">
    <source>
        <dbReference type="ARBA" id="ARBA00022801"/>
    </source>
</evidence>
<keyword evidence="8" id="KW-0732">Signal</keyword>
<evidence type="ECO:0000256" key="2">
    <source>
        <dbReference type="ARBA" id="ARBA00022741"/>
    </source>
</evidence>
<evidence type="ECO:0000256" key="5">
    <source>
        <dbReference type="ARBA" id="ARBA00022840"/>
    </source>
</evidence>
<keyword evidence="2 6" id="KW-0547">Nucleotide-binding</keyword>
<keyword evidence="3 6" id="KW-0378">Hydrolase</keyword>
<dbReference type="PROSITE" id="PS51194">
    <property type="entry name" value="HELICASE_CTER"/>
    <property type="match status" value="1"/>
</dbReference>